<gene>
    <name evidence="2" type="ORF">DID88_004945</name>
</gene>
<dbReference type="AlphaFoldDB" id="A0A395IVK2"/>
<dbReference type="EMBL" id="QKRW01000024">
    <property type="protein sequence ID" value="RAL62379.1"/>
    <property type="molecule type" value="Genomic_DNA"/>
</dbReference>
<evidence type="ECO:0000313" key="2">
    <source>
        <dbReference type="EMBL" id="RAL62379.1"/>
    </source>
</evidence>
<accession>A0A395IVK2</accession>
<evidence type="ECO:0000256" key="1">
    <source>
        <dbReference type="SAM" id="MobiDB-lite"/>
    </source>
</evidence>
<comment type="caution">
    <text evidence="2">The sequence shown here is derived from an EMBL/GenBank/DDBJ whole genome shotgun (WGS) entry which is preliminary data.</text>
</comment>
<sequence>MTSYSPPQLPHLILTCLSEYKETFQDSSSFSQIPIKIDENEVLELQQSILEAQYFDASSMAPLSAASIAALAKLRSYKPPPFDSRPPSCHHHALQHTPKLFRPCRIPRVREGGQATIAEEFNNQEEQGLTRYKVWGLTARILVDAARIAYGEEPEFEHNAHVGDEGLIARLQSTGHLGEKVLGRKDVTDANVNDARKEMKEEKSGAKKFRANKSVQTV</sequence>
<protein>
    <submittedName>
        <fullName evidence="2">Uncharacterized protein</fullName>
    </submittedName>
</protein>
<name>A0A395IVK2_9HELO</name>
<evidence type="ECO:0000313" key="3">
    <source>
        <dbReference type="Proteomes" id="UP000249056"/>
    </source>
</evidence>
<feature type="region of interest" description="Disordered" evidence="1">
    <location>
        <begin position="196"/>
        <end position="218"/>
    </location>
</feature>
<dbReference type="OrthoDB" id="206213at2759"/>
<organism evidence="2 3">
    <name type="scientific">Monilinia fructigena</name>
    <dbReference type="NCBI Taxonomy" id="38457"/>
    <lineage>
        <taxon>Eukaryota</taxon>
        <taxon>Fungi</taxon>
        <taxon>Dikarya</taxon>
        <taxon>Ascomycota</taxon>
        <taxon>Pezizomycotina</taxon>
        <taxon>Leotiomycetes</taxon>
        <taxon>Helotiales</taxon>
        <taxon>Sclerotiniaceae</taxon>
        <taxon>Monilinia</taxon>
    </lineage>
</organism>
<keyword evidence="3" id="KW-1185">Reference proteome</keyword>
<reference evidence="2 3" key="1">
    <citation type="submission" date="2018-06" db="EMBL/GenBank/DDBJ databases">
        <title>Genome Sequence of the Brown Rot Fungal Pathogen Monilinia fructigena.</title>
        <authorList>
            <person name="Landi L."/>
            <person name="De Miccolis Angelini R.M."/>
            <person name="Pollastro S."/>
            <person name="Abate D."/>
            <person name="Faretra F."/>
            <person name="Romanazzi G."/>
        </authorList>
    </citation>
    <scope>NUCLEOTIDE SEQUENCE [LARGE SCALE GENOMIC DNA]</scope>
    <source>
        <strain evidence="2 3">Mfrg269</strain>
    </source>
</reference>
<proteinExistence type="predicted"/>
<feature type="compositionally biased region" description="Basic and acidic residues" evidence="1">
    <location>
        <begin position="196"/>
        <end position="205"/>
    </location>
</feature>
<dbReference type="Proteomes" id="UP000249056">
    <property type="component" value="Unassembled WGS sequence"/>
</dbReference>